<feature type="region of interest" description="Disordered" evidence="1">
    <location>
        <begin position="1"/>
        <end position="53"/>
    </location>
</feature>
<gene>
    <name evidence="2" type="ORF">TWF102_012018</name>
</gene>
<feature type="region of interest" description="Disordered" evidence="1">
    <location>
        <begin position="75"/>
        <end position="117"/>
    </location>
</feature>
<reference evidence="2 3" key="1">
    <citation type="submission" date="2019-06" db="EMBL/GenBank/DDBJ databases">
        <authorList>
            <person name="Palmer J.M."/>
        </authorList>
    </citation>
    <scope>NUCLEOTIDE SEQUENCE [LARGE SCALE GENOMIC DNA]</scope>
    <source>
        <strain evidence="2 3">TWF102</strain>
    </source>
</reference>
<protein>
    <submittedName>
        <fullName evidence="2">Uncharacterized protein</fullName>
    </submittedName>
</protein>
<feature type="compositionally biased region" description="Polar residues" evidence="1">
    <location>
        <begin position="1"/>
        <end position="23"/>
    </location>
</feature>
<dbReference type="AlphaFoldDB" id="A0A7C8N7D9"/>
<dbReference type="Proteomes" id="UP000475325">
    <property type="component" value="Unassembled WGS sequence"/>
</dbReference>
<name>A0A7C8N7D9_ORBOL</name>
<proteinExistence type="predicted"/>
<evidence type="ECO:0000313" key="2">
    <source>
        <dbReference type="EMBL" id="KAF3096996.1"/>
    </source>
</evidence>
<evidence type="ECO:0000256" key="1">
    <source>
        <dbReference type="SAM" id="MobiDB-lite"/>
    </source>
</evidence>
<accession>A0A7C8N7D9</accession>
<dbReference type="EMBL" id="WIQW01000035">
    <property type="protein sequence ID" value="KAF3096996.1"/>
    <property type="molecule type" value="Genomic_DNA"/>
</dbReference>
<sequence length="117" mass="13072">MYRSISTSDLNRHNTTSLNSTGGHSRMNGCSEKLVHPRKGPVRQKYPSTTQDTIVVDPKVEPESSANRRLSFLFCQQRHQAGRQRKRNQSGDSAQGLGPQPDTYPKTCPGCPSFLRN</sequence>
<evidence type="ECO:0000313" key="3">
    <source>
        <dbReference type="Proteomes" id="UP000475325"/>
    </source>
</evidence>
<organism evidence="2 3">
    <name type="scientific">Orbilia oligospora</name>
    <name type="common">Nematode-trapping fungus</name>
    <name type="synonym">Arthrobotrys oligospora</name>
    <dbReference type="NCBI Taxonomy" id="2813651"/>
    <lineage>
        <taxon>Eukaryota</taxon>
        <taxon>Fungi</taxon>
        <taxon>Dikarya</taxon>
        <taxon>Ascomycota</taxon>
        <taxon>Pezizomycotina</taxon>
        <taxon>Orbiliomycetes</taxon>
        <taxon>Orbiliales</taxon>
        <taxon>Orbiliaceae</taxon>
        <taxon>Orbilia</taxon>
    </lineage>
</organism>
<comment type="caution">
    <text evidence="2">The sequence shown here is derived from an EMBL/GenBank/DDBJ whole genome shotgun (WGS) entry which is preliminary data.</text>
</comment>